<evidence type="ECO:0000313" key="3">
    <source>
        <dbReference type="Proteomes" id="UP000494115"/>
    </source>
</evidence>
<evidence type="ECO:0000256" key="1">
    <source>
        <dbReference type="SAM" id="MobiDB-lite"/>
    </source>
</evidence>
<organism evidence="2 3">
    <name type="scientific">Pararobbsia alpina</name>
    <dbReference type="NCBI Taxonomy" id="621374"/>
    <lineage>
        <taxon>Bacteria</taxon>
        <taxon>Pseudomonadati</taxon>
        <taxon>Pseudomonadota</taxon>
        <taxon>Betaproteobacteria</taxon>
        <taxon>Burkholderiales</taxon>
        <taxon>Burkholderiaceae</taxon>
        <taxon>Pararobbsia</taxon>
    </lineage>
</organism>
<dbReference type="EMBL" id="CADIKM010000011">
    <property type="protein sequence ID" value="CAB3789742.1"/>
    <property type="molecule type" value="Genomic_DNA"/>
</dbReference>
<accession>A0A6S7BIP8</accession>
<feature type="compositionally biased region" description="Polar residues" evidence="1">
    <location>
        <begin position="67"/>
        <end position="79"/>
    </location>
</feature>
<evidence type="ECO:0000313" key="2">
    <source>
        <dbReference type="EMBL" id="CAB3789742.1"/>
    </source>
</evidence>
<name>A0A6S7BIP8_9BURK</name>
<gene>
    <name evidence="2" type="ORF">LMG28138_02874</name>
</gene>
<feature type="region of interest" description="Disordered" evidence="1">
    <location>
        <begin position="49"/>
        <end position="79"/>
    </location>
</feature>
<dbReference type="Proteomes" id="UP000494115">
    <property type="component" value="Unassembled WGS sequence"/>
</dbReference>
<feature type="compositionally biased region" description="Low complexity" evidence="1">
    <location>
        <begin position="50"/>
        <end position="64"/>
    </location>
</feature>
<reference evidence="2 3" key="1">
    <citation type="submission" date="2020-04" db="EMBL/GenBank/DDBJ databases">
        <authorList>
            <person name="De Canck E."/>
        </authorList>
    </citation>
    <scope>NUCLEOTIDE SEQUENCE [LARGE SCALE GENOMIC DNA]</scope>
    <source>
        <strain evidence="2 3">LMG 28138</strain>
    </source>
</reference>
<dbReference type="AlphaFoldDB" id="A0A6S7BIP8"/>
<proteinExistence type="predicted"/>
<protein>
    <submittedName>
        <fullName evidence="2">Uncharacterized protein</fullName>
    </submittedName>
</protein>
<sequence length="553" mass="54370">MITSEADASKNMLSTGTLSFSDVANSSSYNAHSGGFSAGATTGDGGANYSTHGASSGTNAGGAAPMLSQNDSGRASAMTQSGISTGTINVTDTAHQTQDVASLNRDTSNANGTVAKTPDVNTLLNNQADLMAAASAAGEAVSRRVGDYAESKMNEAIAAGDTATADAWKEGGANRAMMQAAGAALVTGLGGGSAMEGAAGAAGAGIASLAAGKLNELSGAIADASPTGNATTDRALGNIVANVIATSAGAAVGGEAGGFSAYSVDRFNRQLHPDERQWAKDNAKTFAQFYEGKTGRSITSDQAQQILLANGYIRVDQAAASGPGYDATAAQYITQYAGSLFTATHAEYKNPLLNGNANGSLTPEQLALPGAVANPTVGLVTAGVITGGLAAAPAVVAGTAAAIEACVINPVLCANHAGIAIGEIAAGGAMPAGTGAAVAGAATVGGKAANEAAAINSVKLVEQDGNIYQFNIPGASGDLSVVTEMTRSGNQLILSGMHIDGPGAGSSSISQLRNIARALGQQYGVDKVIINGGTRTSGASPGKVPRSITIKVN</sequence>
<keyword evidence="3" id="KW-1185">Reference proteome</keyword>